<comment type="caution">
    <text evidence="2">The sequence shown here is derived from an EMBL/GenBank/DDBJ whole genome shotgun (WGS) entry which is preliminary data.</text>
</comment>
<dbReference type="Proteomes" id="UP000214646">
    <property type="component" value="Unassembled WGS sequence"/>
</dbReference>
<evidence type="ECO:0000256" key="1">
    <source>
        <dbReference type="SAM" id="MobiDB-lite"/>
    </source>
</evidence>
<feature type="compositionally biased region" description="Basic residues" evidence="1">
    <location>
        <begin position="1"/>
        <end position="11"/>
    </location>
</feature>
<organism evidence="2 3">
    <name type="scientific">Fimbriiglobus ruber</name>
    <dbReference type="NCBI Taxonomy" id="1908690"/>
    <lineage>
        <taxon>Bacteria</taxon>
        <taxon>Pseudomonadati</taxon>
        <taxon>Planctomycetota</taxon>
        <taxon>Planctomycetia</taxon>
        <taxon>Gemmatales</taxon>
        <taxon>Gemmataceae</taxon>
        <taxon>Fimbriiglobus</taxon>
    </lineage>
</organism>
<evidence type="ECO:0000313" key="3">
    <source>
        <dbReference type="Proteomes" id="UP000214646"/>
    </source>
</evidence>
<protein>
    <submittedName>
        <fullName evidence="2">Uncharacterized protein</fullName>
    </submittedName>
</protein>
<name>A0A225E113_9BACT</name>
<keyword evidence="3" id="KW-1185">Reference proteome</keyword>
<reference evidence="3" key="1">
    <citation type="submission" date="2017-06" db="EMBL/GenBank/DDBJ databases">
        <title>Genome analysis of Fimbriiglobus ruber SP5, the first member of the order Planctomycetales with confirmed chitinolytic capability.</title>
        <authorList>
            <person name="Ravin N.V."/>
            <person name="Rakitin A.L."/>
            <person name="Ivanova A.A."/>
            <person name="Beletsky A.V."/>
            <person name="Kulichevskaya I.S."/>
            <person name="Mardanov A.V."/>
            <person name="Dedysh S.N."/>
        </authorList>
    </citation>
    <scope>NUCLEOTIDE SEQUENCE [LARGE SCALE GENOMIC DNA]</scope>
    <source>
        <strain evidence="3">SP5</strain>
    </source>
</reference>
<evidence type="ECO:0000313" key="2">
    <source>
        <dbReference type="EMBL" id="OWK43696.1"/>
    </source>
</evidence>
<dbReference type="AlphaFoldDB" id="A0A225E113"/>
<gene>
    <name evidence="2" type="ORF">FRUB_03295</name>
</gene>
<sequence>MPGTPTRHRAARSPDPATGPALESGPPVASPCAFRPGASRSEESVCEATGRIPPVAGRVKSFSGNL</sequence>
<dbReference type="EMBL" id="NIDE01000004">
    <property type="protein sequence ID" value="OWK43696.1"/>
    <property type="molecule type" value="Genomic_DNA"/>
</dbReference>
<feature type="region of interest" description="Disordered" evidence="1">
    <location>
        <begin position="1"/>
        <end position="48"/>
    </location>
</feature>
<accession>A0A225E113</accession>
<proteinExistence type="predicted"/>